<gene>
    <name evidence="8" type="ORF">FIV42_29100</name>
</gene>
<evidence type="ECO:0000256" key="2">
    <source>
        <dbReference type="ARBA" id="ARBA00022840"/>
    </source>
</evidence>
<dbReference type="SUPFAM" id="SSF49879">
    <property type="entry name" value="SMAD/FHA domain"/>
    <property type="match status" value="1"/>
</dbReference>
<dbReference type="Gene3D" id="1.10.10.60">
    <property type="entry name" value="Homeodomain-like"/>
    <property type="match status" value="1"/>
</dbReference>
<evidence type="ECO:0000256" key="1">
    <source>
        <dbReference type="ARBA" id="ARBA00022741"/>
    </source>
</evidence>
<dbReference type="SUPFAM" id="SSF52540">
    <property type="entry name" value="P-loop containing nucleoside triphosphate hydrolases"/>
    <property type="match status" value="1"/>
</dbReference>
<keyword evidence="4" id="KW-0238">DNA-binding</keyword>
<evidence type="ECO:0000313" key="9">
    <source>
        <dbReference type="Proteomes" id="UP000315995"/>
    </source>
</evidence>
<dbReference type="PROSITE" id="PS00675">
    <property type="entry name" value="SIGMA54_INTERACT_1"/>
    <property type="match status" value="1"/>
</dbReference>
<dbReference type="PANTHER" id="PTHR32071">
    <property type="entry name" value="TRANSCRIPTIONAL REGULATORY PROTEIN"/>
    <property type="match status" value="1"/>
</dbReference>
<dbReference type="InterPro" id="IPR058031">
    <property type="entry name" value="AAA_lid_NorR"/>
</dbReference>
<evidence type="ECO:0000256" key="5">
    <source>
        <dbReference type="ARBA" id="ARBA00023163"/>
    </source>
</evidence>
<dbReference type="GO" id="GO:0005524">
    <property type="term" value="F:ATP binding"/>
    <property type="evidence" value="ECO:0007669"/>
    <property type="project" value="UniProtKB-KW"/>
</dbReference>
<dbReference type="Gene3D" id="1.10.8.60">
    <property type="match status" value="1"/>
</dbReference>
<accession>A0A4Y6Q274</accession>
<evidence type="ECO:0000313" key="8">
    <source>
        <dbReference type="EMBL" id="QDG54653.1"/>
    </source>
</evidence>
<keyword evidence="9" id="KW-1185">Reference proteome</keyword>
<feature type="domain" description="Sigma-54 factor interaction" evidence="7">
    <location>
        <begin position="141"/>
        <end position="374"/>
    </location>
</feature>
<dbReference type="CDD" id="cd00009">
    <property type="entry name" value="AAA"/>
    <property type="match status" value="1"/>
</dbReference>
<dbReference type="PROSITE" id="PS00688">
    <property type="entry name" value="SIGMA54_INTERACT_3"/>
    <property type="match status" value="1"/>
</dbReference>
<dbReference type="Gene3D" id="3.40.50.300">
    <property type="entry name" value="P-loop containing nucleotide triphosphate hydrolases"/>
    <property type="match status" value="1"/>
</dbReference>
<keyword evidence="3" id="KW-0805">Transcription regulation</keyword>
<evidence type="ECO:0000256" key="3">
    <source>
        <dbReference type="ARBA" id="ARBA00023015"/>
    </source>
</evidence>
<dbReference type="SMART" id="SM00240">
    <property type="entry name" value="FHA"/>
    <property type="match status" value="1"/>
</dbReference>
<dbReference type="EMBL" id="CP041186">
    <property type="protein sequence ID" value="QDG54653.1"/>
    <property type="molecule type" value="Genomic_DNA"/>
</dbReference>
<dbReference type="Gene3D" id="2.60.200.20">
    <property type="match status" value="1"/>
</dbReference>
<dbReference type="InterPro" id="IPR002078">
    <property type="entry name" value="Sigma_54_int"/>
</dbReference>
<dbReference type="InterPro" id="IPR003593">
    <property type="entry name" value="AAA+_ATPase"/>
</dbReference>
<dbReference type="PROSITE" id="PS00676">
    <property type="entry name" value="SIGMA54_INTERACT_2"/>
    <property type="match status" value="1"/>
</dbReference>
<name>A0A4Y6Q274_PERCE</name>
<keyword evidence="2" id="KW-0067">ATP-binding</keyword>
<dbReference type="AlphaFoldDB" id="A0A4Y6Q274"/>
<dbReference type="SUPFAM" id="SSF46689">
    <property type="entry name" value="Homeodomain-like"/>
    <property type="match status" value="1"/>
</dbReference>
<dbReference type="InterPro" id="IPR009057">
    <property type="entry name" value="Homeodomain-like_sf"/>
</dbReference>
<dbReference type="RefSeq" id="WP_141201097.1">
    <property type="nucleotide sequence ID" value="NZ_CP041186.1"/>
</dbReference>
<organism evidence="8 9">
    <name type="scientific">Persicimonas caeni</name>
    <dbReference type="NCBI Taxonomy" id="2292766"/>
    <lineage>
        <taxon>Bacteria</taxon>
        <taxon>Deltaproteobacteria</taxon>
        <taxon>Bradymonadales</taxon>
        <taxon>Bradymonadaceae</taxon>
        <taxon>Persicimonas</taxon>
    </lineage>
</organism>
<reference evidence="8 9" key="1">
    <citation type="submission" date="2019-06" db="EMBL/GenBank/DDBJ databases">
        <title>Persicimonas caeni gen. nov., sp. nov., a predatory bacterium isolated from solar saltern.</title>
        <authorList>
            <person name="Wang S."/>
        </authorList>
    </citation>
    <scope>NUCLEOTIDE SEQUENCE [LARGE SCALE GENOMIC DNA]</scope>
    <source>
        <strain evidence="8 9">YN101</strain>
    </source>
</reference>
<dbReference type="InterPro" id="IPR025662">
    <property type="entry name" value="Sigma_54_int_dom_ATP-bd_1"/>
</dbReference>
<proteinExistence type="predicted"/>
<sequence length="481" mass="53916">MAPHERFPDEAQPTKIAYVNGEPRTLHLRKTHLVVNPGVDEAREYTFDQDVITLGTLEDNDIPLDDDTVSREHCRIVQDGPHTLIIDQGSTNGTYVNGVQVREAYLAPGSVLGVGNTQIRFNPVDEQVPITPSTSERLGDIVGKSVKMREIFGIIEKIAPTGATVIIEGETGTGKEVVARTIHQLSARKDQPFTVFDCGAVPANLIESELFGHEKGSFTGAVMTRKGLFEMAEGGTIFLDELGELSLDLQPKLLRVLEQREVRRVGSNKPIPVNVRVIAATNRSLAEEVDAGRFREDLFYRLSVVRLNLPPLRERIEDIPLLTRHFLSQLGFNRDHEGNHKVKTISREALDVLTDYDWPGNVRELVNIIERGCSFARGDCITCEELPGYVTGDEDGGLMLTPGRRDSDRSDMADLPRRSELNDMPFKRAKEEWIASFEKDYIATLLARHSGNISSASREADIDRKYFRKLMYKHDIDIDEI</sequence>
<dbReference type="FunFam" id="3.40.50.300:FF:000006">
    <property type="entry name" value="DNA-binding transcriptional regulator NtrC"/>
    <property type="match status" value="1"/>
</dbReference>
<dbReference type="Pfam" id="PF25601">
    <property type="entry name" value="AAA_lid_14"/>
    <property type="match status" value="1"/>
</dbReference>
<dbReference type="PROSITE" id="PS50006">
    <property type="entry name" value="FHA_DOMAIN"/>
    <property type="match status" value="1"/>
</dbReference>
<dbReference type="SMART" id="SM00382">
    <property type="entry name" value="AAA"/>
    <property type="match status" value="1"/>
</dbReference>
<accession>A0A5B8YDN4</accession>
<dbReference type="CDD" id="cd00060">
    <property type="entry name" value="FHA"/>
    <property type="match status" value="1"/>
</dbReference>
<dbReference type="OrthoDB" id="5485507at2"/>
<dbReference type="InterPro" id="IPR000253">
    <property type="entry name" value="FHA_dom"/>
</dbReference>
<feature type="domain" description="FHA" evidence="6">
    <location>
        <begin position="52"/>
        <end position="101"/>
    </location>
</feature>
<dbReference type="InterPro" id="IPR025944">
    <property type="entry name" value="Sigma_54_int_dom_CS"/>
</dbReference>
<dbReference type="GO" id="GO:0003677">
    <property type="term" value="F:DNA binding"/>
    <property type="evidence" value="ECO:0007669"/>
    <property type="project" value="UniProtKB-KW"/>
</dbReference>
<keyword evidence="1" id="KW-0547">Nucleotide-binding</keyword>
<dbReference type="InterPro" id="IPR025943">
    <property type="entry name" value="Sigma_54_int_dom_ATP-bd_2"/>
</dbReference>
<protein>
    <submittedName>
        <fullName evidence="8">FHA domain-containing protein</fullName>
    </submittedName>
</protein>
<evidence type="ECO:0000259" key="6">
    <source>
        <dbReference type="PROSITE" id="PS50006"/>
    </source>
</evidence>
<dbReference type="Pfam" id="PF00158">
    <property type="entry name" value="Sigma54_activat"/>
    <property type="match status" value="1"/>
</dbReference>
<dbReference type="InterPro" id="IPR008984">
    <property type="entry name" value="SMAD_FHA_dom_sf"/>
</dbReference>
<dbReference type="PROSITE" id="PS50045">
    <property type="entry name" value="SIGMA54_INTERACT_4"/>
    <property type="match status" value="1"/>
</dbReference>
<evidence type="ECO:0000256" key="4">
    <source>
        <dbReference type="ARBA" id="ARBA00023125"/>
    </source>
</evidence>
<evidence type="ECO:0000259" key="7">
    <source>
        <dbReference type="PROSITE" id="PS50045"/>
    </source>
</evidence>
<keyword evidence="5" id="KW-0804">Transcription</keyword>
<dbReference type="Pfam" id="PF00498">
    <property type="entry name" value="FHA"/>
    <property type="match status" value="1"/>
</dbReference>
<dbReference type="Proteomes" id="UP000315995">
    <property type="component" value="Chromosome"/>
</dbReference>
<dbReference type="InterPro" id="IPR027417">
    <property type="entry name" value="P-loop_NTPase"/>
</dbReference>
<dbReference type="GO" id="GO:0006355">
    <property type="term" value="P:regulation of DNA-templated transcription"/>
    <property type="evidence" value="ECO:0007669"/>
    <property type="project" value="InterPro"/>
</dbReference>